<feature type="domain" description="Bacterial Ig-like" evidence="3">
    <location>
        <begin position="468"/>
        <end position="569"/>
    </location>
</feature>
<dbReference type="EMBL" id="FOLS01000015">
    <property type="protein sequence ID" value="SFD04982.1"/>
    <property type="molecule type" value="Genomic_DNA"/>
</dbReference>
<dbReference type="Proteomes" id="UP000183385">
    <property type="component" value="Unassembled WGS sequence"/>
</dbReference>
<dbReference type="InterPro" id="IPR044048">
    <property type="entry name" value="Big_12"/>
</dbReference>
<name>A0AAQ1KGA1_9PSED</name>
<dbReference type="InterPro" id="IPR011050">
    <property type="entry name" value="Pectin_lyase_fold/virulence"/>
</dbReference>
<sequence length="3340" mass="331329">MAFWKRNKTGGKPTSHAHRASLIQALEPRMMFDASVPVVADQAAQAVEAAGQHDVAGKDTAAAPASAATATEARHEVVFVDGNVQDYKQLTSQLPKGSEVVVLDPSKNGLQQMADYLKGRTDLDAIHLISHGGEASVQVGSTRLTLDNVDTAKAQLEQIGASLGADGDLLIYGCDVGKGADGSAFLAKLAGYTDADVAASTDWSGDADKGGDWVLEAATGAIESKSVLAGVSYDHVLNTLNAGDMVVLGWNALTDTVTLATLVDIPAGTVIKFTDKGWDQASDAFTTSSTGDGTVTWTTTGTIAAGTRLQLFFGGSDQATTLTNVTTGIDLSSQISVTPYTITDPLNLAGDGLFIYQDTDSNPYFIFGFNNSAGAVDANGWNTSIAVTLRDSMLPDGVNSQNALSNGINAVGIPGGGSLELDNIQYTGPTTSADRATWLARVTNSANWTGDNSGSIATSVGSVVSLNTAPDLLSVVFTDSNLNAGETSGVTFTFNTAVTGFTTADLTVPNGVISGLSSSDGGVTWSGILTPNTGVTDASNVITVNLGGVNAVQGGLAGSGTKDSGNYAIDTLVPSVNSVSSSTANGVYKAGDVISIQVSFNEAVTVTGTPQLTLETGATDRAVSYVSGSGTSTLTFNYTVQAGDSSADLDYLASNALSLNGGSIRDAAGNDATLTLASPGTAGSLGANKAIVINSAPSLGNLNGDSVAWAGVGSSVTLDVGGNATLSDTEFGARNAGSGDWSGASLTVQRPGAAVSTDSFDFNTSDASFTVSGNNLQAGGLTFATFTNSGGVLTITYTSSGTAATTALVNDVARHITYRNDTPSGDTSIRFTLSDGSSSASADVVASSDFIYVTNATDTATIDPGNGVSFSEAVAIAAADATGSQTIVFSGALAGQTINLAGNLSIGESLTLDTDAASGLLITGGTISLGGGTTLTLSNGAGDTVTLGSALAGSGALSKTGSGTLGLTSASNEAGMSGGINVAGGTLQISSDDQLSSGTLTLNGGTLSNNGASFTVDNAVVLGGAGGTLAISGGTATLAGVVSGGGSLTKTGSGTAMLAGSNTYTGDTMVAGGTLALSGGNAIADVSSVTVNSGASLSLSSNETLAALAGAGAVQLGSNTLTVGGANLSTTFAGSINGSGSLAKTGTGTFTLSGSSGYTGATSIQGGTLMLNGSLAGSSLSVLSGATLGGTGTATLAGAVVIASGGTLSPGNGGAGTLSINGNLIMNSGSVLQAEINGSAPGSYDQVLVNGLVFLSSAATLSVSHGYPAGLGDSYAVIVNDGSDAISGTFSGLAEGSTVLAAGNGTELTVSYVGGTGNDFILAGPVNQAPVIDNLGSGPVSHTEGGAAVLLDAAGSATVSDSDSSDFNGGNLTVSITANRATGEDLLGILDQGTGTGQIGVSGNSVTYGGVVIGTFAGGSGSDDLVVTFTSANATAQAVQALIHAITYRNSNLNDPSTATRTLSLTVNDGDGATSSAANLTLNVVEVNDPPSLTATGSAPTYVENGSAVSLFGDVVISAGESGQSITGIGLSVSGLRDGGNEILRIDGTDVALVNGNALTTTNGMSVTVSVSGSTASVTIGKAGGISTSDAQNLVAGLSYRVLGDTPGAGSRVVTLTHIQDSGGTTNGGIDTTNLAVASSVNVVAVNDAPQITAPLAYSSNEDTSLALSGISFSDVDAGSGTMSVTFSVPSGALFALGGAGVTVSGTGSGQLTLGGSLADLNAFIAGNNLTYMPAANFNGSVQLTIGIDDGGNGGSGPADALSALANVSLTINAVNDAPTVSVPGAQSVSSLGSLTFSDANGNAIVVSDVDNADSGFLLSVSVSHGSILYSGMPSQTWSTAGPLSGLNAFLNGLVYQPTSGYQGSDTLVVTVTDGSGGTTTTSVALQVRIPNPQAQDVVALTPNGTYKAGDTIQLQVTFDQNVFVDGTPGLLLETGLVDRVASYSGGSGSNVLTFLYTVQAGDVSADLDVAATSALQLNGGSIKNAGGDVATLTLAAPGAAGSLGANANIVVDGVVPLIGNVSVPSDDIYRAGQNLDFTLNLSEAAIVDGTPRLAVDIGGQTYYADYLSGTGSSALVFRLGVPSGQLDSNGISIGSVDLNGGGIHDIAGNAANLTLNNVGATSGVLVDSVAPSASGIVRVDASPSNGTSVRYTVTFSEAVSGVDASDFVLVGSQTASGVVSSVSTVDSRTYSVVVSAVAGTGTLRLDLANDNSIKDQAGNALSGGLQGETYAIDHSAPQVSLVLGPGDGTYKAGDILVFSVSTNEAVQVSTQGGIPRLAFVMGSETVYADYVAGSGGTQLEFQYLVQAGDNDADGITITSLQANGGSLKDSAGNDALLTLNNILPSQNVRVDTLAPVVSSVDVPADGTYKAGDLLSFTVNASETVTVNGSPRLALTIGSSTVYADYVSGSGTSTLVFQYQVQAGDNDADGITVGSIDANGGTLRDGAGNNSVLTLNSVGNTAGVLVDTSAPVVTGVGVPANGHYNAGDVLNFTVNASEAVFVNGSPRLALTIGSSTVYADYVSGSGTGALVFQYQVQAGDTDADGITVVGLQGNGATLRDNAGNDANLALSNVGSTAGVIVDTSAPLIVSVDVPADGSYRAGTELTFTVNASEAVLVDTSNGTPRLALDLDGRTIYADYLSGSGSTALTFRYQVQPGDNDADGIQVLHLESNGGALHDAAGNALQLTLDGVGSTQGVLLDTTGPTVTLATGPYAGYYKAGDALNFSITGSENLLVDTSGGAPRLLVELGGRTVYADFVASTGSGISFRYLVQPGDNDAGGIRILSLQANGSTITDAAGNPLDSTLTALSDTSGAVVDTTAPGVTSVAVYHDGIYKAGDSLMLMVGYSENILLDTSNGTPRLVLDIGGRTVYADFIGNFSSYGMFSYRIQPGDNDADGIQVVGLESHGAVMRDQAGNDVQLTLHGVRDSSAVLVDTTAPTVTSITRVDASPSNADTLEYDVSFSERVAFLGAQDLALQASGSAHGQILSVVQLNDLTWRVSVGEVGGDGTLTLSVRANAVARDAAGNALATGLTGPSYALDHSNPQITAVQLPADGRYTPGQTLEFSVDFSEAVQVDTHSGVPRIAITLDRGGVVYADYVSGSGSSRLVFAYTVQSGQADIDGIQLGDQILANGARLSDAVGNAASLALGSLPSTSGLLVQGSLSDGDPQFRAEQGIQPALPGSIPGGSVPPPPMSQSLGAPTLGQAPLLDSSNRGAAQSLLGSLFREGPSQTQIAQIFANAGNSAFGDGSGHGFLGFGGGDAGVFGSTTLGAIFGAAREGDEQALSAFGPRQGDLGQGLRGIFTSSGFGQQLQEMNQREQRQVADLANAFGELGQERPAS</sequence>
<dbReference type="SUPFAM" id="SSF51126">
    <property type="entry name" value="Pectin lyase-like"/>
    <property type="match status" value="2"/>
</dbReference>
<evidence type="ECO:0000259" key="3">
    <source>
        <dbReference type="Pfam" id="PF19078"/>
    </source>
</evidence>
<evidence type="ECO:0000313" key="5">
    <source>
        <dbReference type="Proteomes" id="UP000183385"/>
    </source>
</evidence>
<organism evidence="4 5">
    <name type="scientific">Pseudomonas citronellolis</name>
    <dbReference type="NCBI Taxonomy" id="53408"/>
    <lineage>
        <taxon>Bacteria</taxon>
        <taxon>Pseudomonadati</taxon>
        <taxon>Pseudomonadota</taxon>
        <taxon>Gammaproteobacteria</taxon>
        <taxon>Pseudomonadales</taxon>
        <taxon>Pseudomonadaceae</taxon>
        <taxon>Pseudomonas</taxon>
    </lineage>
</organism>
<dbReference type="Pfam" id="PF19078">
    <property type="entry name" value="Big_12"/>
    <property type="match status" value="2"/>
</dbReference>
<evidence type="ECO:0000259" key="2">
    <source>
        <dbReference type="Pfam" id="PF14252"/>
    </source>
</evidence>
<accession>A0AAQ1KGA1</accession>
<feature type="domain" description="Bacterial Ig-like" evidence="3">
    <location>
        <begin position="2128"/>
        <end position="2232"/>
    </location>
</feature>
<gene>
    <name evidence="4" type="ORF">SAMN05216577_11588</name>
</gene>
<protein>
    <submittedName>
        <fullName evidence="4">Autotransporter-associated beta strand repeat-containing protein</fullName>
    </submittedName>
</protein>
<proteinExistence type="predicted"/>
<dbReference type="NCBIfam" id="TIGR02601">
    <property type="entry name" value="autotrns_rpt"/>
    <property type="match status" value="2"/>
</dbReference>
<evidence type="ECO:0000313" key="4">
    <source>
        <dbReference type="EMBL" id="SFD04982.1"/>
    </source>
</evidence>
<dbReference type="InterPro" id="IPR013425">
    <property type="entry name" value="Autotrns_rpt"/>
</dbReference>
<keyword evidence="1" id="KW-0732">Signal</keyword>
<keyword evidence="5" id="KW-1185">Reference proteome</keyword>
<feature type="domain" description="DUF4347" evidence="2">
    <location>
        <begin position="77"/>
        <end position="229"/>
    </location>
</feature>
<dbReference type="Pfam" id="PF12951">
    <property type="entry name" value="PATR"/>
    <property type="match status" value="3"/>
</dbReference>
<comment type="caution">
    <text evidence="4">The sequence shown here is derived from an EMBL/GenBank/DDBJ whole genome shotgun (WGS) entry which is preliminary data.</text>
</comment>
<reference evidence="4 5" key="1">
    <citation type="submission" date="2016-10" db="EMBL/GenBank/DDBJ databases">
        <authorList>
            <person name="Varghese N."/>
            <person name="Submissions S."/>
        </authorList>
    </citation>
    <scope>NUCLEOTIDE SEQUENCE [LARGE SCALE GENOMIC DNA]</scope>
    <source>
        <strain evidence="4 5">LMG 18378</strain>
    </source>
</reference>
<dbReference type="Pfam" id="PF14252">
    <property type="entry name" value="DUF4347"/>
    <property type="match status" value="1"/>
</dbReference>
<dbReference type="RefSeq" id="WP_074980895.1">
    <property type="nucleotide sequence ID" value="NZ_FOLS01000015.1"/>
</dbReference>
<dbReference type="InterPro" id="IPR025592">
    <property type="entry name" value="DUF4347"/>
</dbReference>
<evidence type="ECO:0000256" key="1">
    <source>
        <dbReference type="ARBA" id="ARBA00022729"/>
    </source>
</evidence>